<reference evidence="2 3" key="1">
    <citation type="submission" date="2014-10" db="EMBL/GenBank/DDBJ databases">
        <title>Draft genome of the hookworm Ancylostoma caninum.</title>
        <authorList>
            <person name="Mitreva M."/>
        </authorList>
    </citation>
    <scope>NUCLEOTIDE SEQUENCE [LARGE SCALE GENOMIC DNA]</scope>
    <source>
        <strain evidence="2 3">Baltimore</strain>
    </source>
</reference>
<proteinExistence type="predicted"/>
<evidence type="ECO:0000313" key="3">
    <source>
        <dbReference type="Proteomes" id="UP000252519"/>
    </source>
</evidence>
<name>A0A368G2U9_ANCCA</name>
<evidence type="ECO:0000256" key="1">
    <source>
        <dbReference type="SAM" id="MobiDB-lite"/>
    </source>
</evidence>
<dbReference type="EMBL" id="JOJR01000456">
    <property type="protein sequence ID" value="RCN37609.1"/>
    <property type="molecule type" value="Genomic_DNA"/>
</dbReference>
<dbReference type="Proteomes" id="UP000252519">
    <property type="component" value="Unassembled WGS sequence"/>
</dbReference>
<feature type="compositionally biased region" description="Polar residues" evidence="1">
    <location>
        <begin position="42"/>
        <end position="66"/>
    </location>
</feature>
<dbReference type="AlphaFoldDB" id="A0A368G2U9"/>
<sequence length="66" mass="7252">MFNFSAAFDTVEPSTLGEANFCGVRTTKEGRKPVEIKRANCNKISPHSQGVSRSRSADTSFSKTLR</sequence>
<gene>
    <name evidence="2" type="ORF">ANCCAN_16489</name>
</gene>
<accession>A0A368G2U9</accession>
<comment type="caution">
    <text evidence="2">The sequence shown here is derived from an EMBL/GenBank/DDBJ whole genome shotgun (WGS) entry which is preliminary data.</text>
</comment>
<organism evidence="2 3">
    <name type="scientific">Ancylostoma caninum</name>
    <name type="common">Dog hookworm</name>
    <dbReference type="NCBI Taxonomy" id="29170"/>
    <lineage>
        <taxon>Eukaryota</taxon>
        <taxon>Metazoa</taxon>
        <taxon>Ecdysozoa</taxon>
        <taxon>Nematoda</taxon>
        <taxon>Chromadorea</taxon>
        <taxon>Rhabditida</taxon>
        <taxon>Rhabditina</taxon>
        <taxon>Rhabditomorpha</taxon>
        <taxon>Strongyloidea</taxon>
        <taxon>Ancylostomatidae</taxon>
        <taxon>Ancylostomatinae</taxon>
        <taxon>Ancylostoma</taxon>
    </lineage>
</organism>
<protein>
    <submittedName>
        <fullName evidence="2">Uncharacterized protein</fullName>
    </submittedName>
</protein>
<feature type="region of interest" description="Disordered" evidence="1">
    <location>
        <begin position="37"/>
        <end position="66"/>
    </location>
</feature>
<keyword evidence="3" id="KW-1185">Reference proteome</keyword>
<evidence type="ECO:0000313" key="2">
    <source>
        <dbReference type="EMBL" id="RCN37609.1"/>
    </source>
</evidence>